<gene>
    <name evidence="1" type="ORF">OCBIM_22016977mg</name>
</gene>
<protein>
    <submittedName>
        <fullName evidence="1">Uncharacterized protein</fullName>
    </submittedName>
</protein>
<dbReference type="AlphaFoldDB" id="A0A0L8HE07"/>
<evidence type="ECO:0000313" key="1">
    <source>
        <dbReference type="EMBL" id="KOF87349.1"/>
    </source>
</evidence>
<accession>A0A0L8HE07</accession>
<organism evidence="1">
    <name type="scientific">Octopus bimaculoides</name>
    <name type="common">California two-spotted octopus</name>
    <dbReference type="NCBI Taxonomy" id="37653"/>
    <lineage>
        <taxon>Eukaryota</taxon>
        <taxon>Metazoa</taxon>
        <taxon>Spiralia</taxon>
        <taxon>Lophotrochozoa</taxon>
        <taxon>Mollusca</taxon>
        <taxon>Cephalopoda</taxon>
        <taxon>Coleoidea</taxon>
        <taxon>Octopodiformes</taxon>
        <taxon>Octopoda</taxon>
        <taxon>Incirrata</taxon>
        <taxon>Octopodidae</taxon>
        <taxon>Octopus</taxon>
    </lineage>
</organism>
<name>A0A0L8HE07_OCTBM</name>
<proteinExistence type="predicted"/>
<dbReference type="EMBL" id="KQ418431">
    <property type="protein sequence ID" value="KOF87349.1"/>
    <property type="molecule type" value="Genomic_DNA"/>
</dbReference>
<sequence length="217" mass="26634">MGLDFYDKLHIHIAWKLRQQNHFFNPRCDEAILAAEKVKKYARLHPGEEIPSYIRWRRRNIYKLVPHPPILAHKLYKRPFHKRQPLKVDPKYPLLQRRRRLSIKSEQLRTTLLQHCDVRPYYLNDFEKNEQFYQNVFPLLGEWNENNEYSFTRYTEDSIVKNTSEDQKIFWRKVKVSQQEYSNKLDKILNQLRNEKLLVSKTNLSSDVFYPWKWKIK</sequence>
<reference evidence="1" key="1">
    <citation type="submission" date="2015-07" db="EMBL/GenBank/DDBJ databases">
        <title>MeaNS - Measles Nucleotide Surveillance Program.</title>
        <authorList>
            <person name="Tran T."/>
            <person name="Druce J."/>
        </authorList>
    </citation>
    <scope>NUCLEOTIDE SEQUENCE</scope>
    <source>
        <strain evidence="1">UCB-OBI-ISO-001</strain>
        <tissue evidence="1">Gonad</tissue>
    </source>
</reference>